<dbReference type="OrthoDB" id="5541068at2759"/>
<gene>
    <name evidence="3" type="ORF">H4R18_000807</name>
</gene>
<keyword evidence="4" id="KW-1185">Reference proteome</keyword>
<organism evidence="3 4">
    <name type="scientific">Coemansia javaensis</name>
    <dbReference type="NCBI Taxonomy" id="2761396"/>
    <lineage>
        <taxon>Eukaryota</taxon>
        <taxon>Fungi</taxon>
        <taxon>Fungi incertae sedis</taxon>
        <taxon>Zoopagomycota</taxon>
        <taxon>Kickxellomycotina</taxon>
        <taxon>Kickxellomycetes</taxon>
        <taxon>Kickxellales</taxon>
        <taxon>Kickxellaceae</taxon>
        <taxon>Coemansia</taxon>
    </lineage>
</organism>
<dbReference type="Pfam" id="PF17667">
    <property type="entry name" value="Pkinase_fungal"/>
    <property type="match status" value="1"/>
</dbReference>
<name>A0A9W8HH08_9FUNG</name>
<dbReference type="EMBL" id="JANBUL010000017">
    <property type="protein sequence ID" value="KAJ2784993.1"/>
    <property type="molecule type" value="Genomic_DNA"/>
</dbReference>
<feature type="domain" description="Fungal-type protein kinase" evidence="2">
    <location>
        <begin position="125"/>
        <end position="234"/>
    </location>
</feature>
<accession>A0A9W8HH08</accession>
<reference evidence="3" key="1">
    <citation type="submission" date="2022-07" db="EMBL/GenBank/DDBJ databases">
        <title>Phylogenomic reconstructions and comparative analyses of Kickxellomycotina fungi.</title>
        <authorList>
            <person name="Reynolds N.K."/>
            <person name="Stajich J.E."/>
            <person name="Barry K."/>
            <person name="Grigoriev I.V."/>
            <person name="Crous P."/>
            <person name="Smith M.E."/>
        </authorList>
    </citation>
    <scope>NUCLEOTIDE SEQUENCE</scope>
    <source>
        <strain evidence="3">NBRC 105414</strain>
    </source>
</reference>
<dbReference type="AlphaFoldDB" id="A0A9W8HH08"/>
<proteinExistence type="predicted"/>
<dbReference type="InterPro" id="IPR040976">
    <property type="entry name" value="Pkinase_fungal"/>
</dbReference>
<protein>
    <recommendedName>
        <fullName evidence="2">Fungal-type protein kinase domain-containing protein</fullName>
    </recommendedName>
</protein>
<comment type="caution">
    <text evidence="3">The sequence shown here is derived from an EMBL/GenBank/DDBJ whole genome shotgun (WGS) entry which is preliminary data.</text>
</comment>
<keyword evidence="1" id="KW-0732">Signal</keyword>
<sequence length="238" mass="26146">MARIIANVSIFVAVAVVAAASAHEAPAADVLNAPGVVRGMAFYGDGCCHDPCDHHCCCCHVPEVTVHVIQPPPTYIYDLTQTACYTEHHDCCGCPYVCGPTCIPQGEVLAPHHPGKRVVVADNGVHNVFADVELKFDPRERNEALRQVIDYARQFHTNQHDRWFAWGLTVCLAEVRECVLLHDAVLESPAMDFAQPAGRRQLVRLLVDLSVCNAAQLGYDPTIRRIKGSKHFNIDKSG</sequence>
<evidence type="ECO:0000313" key="3">
    <source>
        <dbReference type="EMBL" id="KAJ2784993.1"/>
    </source>
</evidence>
<evidence type="ECO:0000259" key="2">
    <source>
        <dbReference type="Pfam" id="PF17667"/>
    </source>
</evidence>
<feature type="signal peptide" evidence="1">
    <location>
        <begin position="1"/>
        <end position="22"/>
    </location>
</feature>
<evidence type="ECO:0000256" key="1">
    <source>
        <dbReference type="SAM" id="SignalP"/>
    </source>
</evidence>
<dbReference type="Proteomes" id="UP001140217">
    <property type="component" value="Unassembled WGS sequence"/>
</dbReference>
<feature type="chain" id="PRO_5040960567" description="Fungal-type protein kinase domain-containing protein" evidence="1">
    <location>
        <begin position="23"/>
        <end position="238"/>
    </location>
</feature>
<evidence type="ECO:0000313" key="4">
    <source>
        <dbReference type="Proteomes" id="UP001140217"/>
    </source>
</evidence>